<evidence type="ECO:0000313" key="3">
    <source>
        <dbReference type="EMBL" id="XBO38567.1"/>
    </source>
</evidence>
<dbReference type="AlphaFoldDB" id="A0AAU7JDW0"/>
<gene>
    <name evidence="3" type="ORF">ABEG18_23180</name>
</gene>
<organism evidence="3">
    <name type="scientific">Alsobacter sp. KACC 23698</name>
    <dbReference type="NCBI Taxonomy" id="3149229"/>
    <lineage>
        <taxon>Bacteria</taxon>
        <taxon>Pseudomonadati</taxon>
        <taxon>Pseudomonadota</taxon>
        <taxon>Alphaproteobacteria</taxon>
        <taxon>Hyphomicrobiales</taxon>
        <taxon>Alsobacteraceae</taxon>
        <taxon>Alsobacter</taxon>
    </lineage>
</organism>
<feature type="compositionally biased region" description="Low complexity" evidence="1">
    <location>
        <begin position="9"/>
        <end position="24"/>
    </location>
</feature>
<name>A0AAU7JDW0_9HYPH</name>
<accession>A0AAU7JDW0</accession>
<proteinExistence type="predicted"/>
<evidence type="ECO:0000256" key="1">
    <source>
        <dbReference type="SAM" id="MobiDB-lite"/>
    </source>
</evidence>
<evidence type="ECO:0000256" key="2">
    <source>
        <dbReference type="SAM" id="Phobius"/>
    </source>
</evidence>
<dbReference type="RefSeq" id="WP_406855406.1">
    <property type="nucleotide sequence ID" value="NZ_CP157484.1"/>
</dbReference>
<protein>
    <submittedName>
        <fullName evidence="3">DUF2125 domain-containing protein</fullName>
    </submittedName>
</protein>
<sequence length="371" mass="38979">MNQVKRWRPATASPSGAPPSRSRPSRLRLFGPAALLAAAGAAACGFWAFASWRTDREIEAWLQREAAHGRDWTCPARRIGGFPFRIEVSCDKPSFKGRAENRAVAGQIGRVLAVAQVYSPTHVIVEADGPLELRDDAGGALSMAWESLRASVIGKPGSGLERISVEMGGPTLVANNDAGAIETGARAVELHLRRTPDRPAEDHAYDVAATLNGVRLPALDALFNSGEPTDATMLATVTKAEPLGAGGFQRELDRWRDAGGRLQVTSLALLKGGKRIDANGSLGLDELHRAQGRVELTLTGLDELLQSLGVSSRTAAIGGLIAGVLGGKRPVDAAPPPGATGALKGVTLPLRLDNGKAYLGPIPVARLAPLY</sequence>
<dbReference type="Pfam" id="PF09898">
    <property type="entry name" value="DUF2125"/>
    <property type="match status" value="1"/>
</dbReference>
<reference evidence="3" key="1">
    <citation type="submission" date="2024-05" db="EMBL/GenBank/DDBJ databases">
        <authorList>
            <person name="Kim S."/>
            <person name="Heo J."/>
            <person name="Choi H."/>
            <person name="Choi Y."/>
            <person name="Kwon S.-W."/>
            <person name="Kim Y."/>
        </authorList>
    </citation>
    <scope>NUCLEOTIDE SEQUENCE</scope>
    <source>
        <strain evidence="3">KACC 23698</strain>
    </source>
</reference>
<feature type="transmembrane region" description="Helical" evidence="2">
    <location>
        <begin position="29"/>
        <end position="50"/>
    </location>
</feature>
<keyword evidence="2" id="KW-0472">Membrane</keyword>
<feature type="region of interest" description="Disordered" evidence="1">
    <location>
        <begin position="1"/>
        <end position="24"/>
    </location>
</feature>
<keyword evidence="2" id="KW-1133">Transmembrane helix</keyword>
<keyword evidence="2" id="KW-0812">Transmembrane</keyword>
<dbReference type="EMBL" id="CP157484">
    <property type="protein sequence ID" value="XBO38567.1"/>
    <property type="molecule type" value="Genomic_DNA"/>
</dbReference>
<dbReference type="InterPro" id="IPR018666">
    <property type="entry name" value="DUF2125"/>
</dbReference>